<evidence type="ECO:0000313" key="2">
    <source>
        <dbReference type="EMBL" id="PIW34801.1"/>
    </source>
</evidence>
<dbReference type="InterPro" id="IPR027954">
    <property type="entry name" value="Transcobalamin-like_C"/>
</dbReference>
<sequence length="141" mass="16307">MAIGIIFLVGIEYKLTLGEINELNEKIASSETILREFKERKVFYIIDKGDGNLLFYQIVPAENSTVFSLLKELAQRENFEIEYKTYEGMGVFVESIAEIKNGMDNKYWQYWVNGELPMVAADKKEIKEGDKVEWKFAPASF</sequence>
<dbReference type="Proteomes" id="UP000230215">
    <property type="component" value="Unassembled WGS sequence"/>
</dbReference>
<evidence type="ECO:0000259" key="1">
    <source>
        <dbReference type="Pfam" id="PF14478"/>
    </source>
</evidence>
<gene>
    <name evidence="2" type="ORF">COW25_02190</name>
</gene>
<dbReference type="Gene3D" id="2.170.130.30">
    <property type="match status" value="1"/>
</dbReference>
<feature type="domain" description="Transcobalamin-like C-terminal" evidence="1">
    <location>
        <begin position="64"/>
        <end position="136"/>
    </location>
</feature>
<protein>
    <recommendedName>
        <fullName evidence="1">Transcobalamin-like C-terminal domain-containing protein</fullName>
    </recommendedName>
</protein>
<reference evidence="3" key="1">
    <citation type="submission" date="2017-09" db="EMBL/GenBank/DDBJ databases">
        <title>Depth-based differentiation of microbial function through sediment-hosted aquifers and enrichment of novel symbionts in the deep terrestrial subsurface.</title>
        <authorList>
            <person name="Probst A.J."/>
            <person name="Ladd B."/>
            <person name="Jarett J.K."/>
            <person name="Geller-Mcgrath D.E."/>
            <person name="Sieber C.M.K."/>
            <person name="Emerson J.B."/>
            <person name="Anantharaman K."/>
            <person name="Thomas B.C."/>
            <person name="Malmstrom R."/>
            <person name="Stieglmeier M."/>
            <person name="Klingl A."/>
            <person name="Woyke T."/>
            <person name="Ryan C.M."/>
            <person name="Banfield J.F."/>
        </authorList>
    </citation>
    <scope>NUCLEOTIDE SEQUENCE [LARGE SCALE GENOMIC DNA]</scope>
</reference>
<comment type="caution">
    <text evidence="2">The sequence shown here is derived from an EMBL/GenBank/DDBJ whole genome shotgun (WGS) entry which is preliminary data.</text>
</comment>
<proteinExistence type="predicted"/>
<accession>A0A2M7H0Y1</accession>
<organism evidence="2 3">
    <name type="scientific">Candidatus Nealsonbacteria bacterium CG15_BIG_FIL_POST_REV_8_21_14_020_37_12</name>
    <dbReference type="NCBI Taxonomy" id="1974716"/>
    <lineage>
        <taxon>Bacteria</taxon>
        <taxon>Candidatus Nealsoniibacteriota</taxon>
    </lineage>
</organism>
<dbReference type="AlphaFoldDB" id="A0A2M7H0Y1"/>
<dbReference type="EMBL" id="PFGB01000069">
    <property type="protein sequence ID" value="PIW34801.1"/>
    <property type="molecule type" value="Genomic_DNA"/>
</dbReference>
<dbReference type="Pfam" id="PF14478">
    <property type="entry name" value="DUF4430"/>
    <property type="match status" value="1"/>
</dbReference>
<name>A0A2M7H0Y1_9BACT</name>
<evidence type="ECO:0000313" key="3">
    <source>
        <dbReference type="Proteomes" id="UP000230215"/>
    </source>
</evidence>